<dbReference type="AlphaFoldDB" id="A0AAU8A6E5"/>
<dbReference type="InterPro" id="IPR018062">
    <property type="entry name" value="HTH_AraC-typ_CS"/>
</dbReference>
<keyword evidence="1" id="KW-0805">Transcription regulation</keyword>
<name>A0AAU8A6E5_9FIRM</name>
<dbReference type="InterPro" id="IPR037923">
    <property type="entry name" value="HTH-like"/>
</dbReference>
<feature type="domain" description="HTH araC/xylS-type" evidence="4">
    <location>
        <begin position="193"/>
        <end position="291"/>
    </location>
</feature>
<keyword evidence="2" id="KW-0238">DNA-binding</keyword>
<proteinExistence type="predicted"/>
<dbReference type="PANTHER" id="PTHR43280:SF28">
    <property type="entry name" value="HTH-TYPE TRANSCRIPTIONAL ACTIVATOR RHAS"/>
    <property type="match status" value="1"/>
</dbReference>
<sequence>MDHDKIHTLTKNYTKDWSEDSIWIINTPSELAREAFFYVQEIGMFQCFSNYYTEHEGIASFLVMLTLAGESSYRYQNNIYRLRPGDLFFVDCMEYHSLRPHGSARWDMIWIQFNGIVAQSYYQQFLRQKTPVIHVGTMERVYHYLAELIQINQERSIYSELISSKLITELLTEILIQSGVAYPVKNSIPEYIQEAIKEIDTHFKDNLSLDYFAETLTISKFHFLKEFKKYTGFTPNNYLRMTRINHAKKLLRCTNMNVYEIAESAGFQTVGYFINTFKKIVGMTPLQFRQKHSL</sequence>
<dbReference type="Gene3D" id="1.10.10.60">
    <property type="entry name" value="Homeodomain-like"/>
    <property type="match status" value="2"/>
</dbReference>
<gene>
    <name evidence="5" type="ORF">PUP29_08630</name>
</gene>
<dbReference type="RefSeq" id="WP_353422998.1">
    <property type="nucleotide sequence ID" value="NZ_CP117826.1"/>
</dbReference>
<dbReference type="InterPro" id="IPR003313">
    <property type="entry name" value="AraC-bd"/>
</dbReference>
<dbReference type="SMART" id="SM00342">
    <property type="entry name" value="HTH_ARAC"/>
    <property type="match status" value="1"/>
</dbReference>
<dbReference type="InterPro" id="IPR018060">
    <property type="entry name" value="HTH_AraC"/>
</dbReference>
<dbReference type="PRINTS" id="PR00032">
    <property type="entry name" value="HTHARAC"/>
</dbReference>
<dbReference type="Gene3D" id="2.60.120.280">
    <property type="entry name" value="Regulatory protein AraC"/>
    <property type="match status" value="1"/>
</dbReference>
<accession>A0AAU8A6E5</accession>
<evidence type="ECO:0000313" key="5">
    <source>
        <dbReference type="EMBL" id="XCC61592.1"/>
    </source>
</evidence>
<evidence type="ECO:0000259" key="4">
    <source>
        <dbReference type="PROSITE" id="PS01124"/>
    </source>
</evidence>
<dbReference type="GO" id="GO:0043565">
    <property type="term" value="F:sequence-specific DNA binding"/>
    <property type="evidence" value="ECO:0007669"/>
    <property type="project" value="InterPro"/>
</dbReference>
<dbReference type="Pfam" id="PF12833">
    <property type="entry name" value="HTH_18"/>
    <property type="match status" value="1"/>
</dbReference>
<dbReference type="EMBL" id="CP117826">
    <property type="protein sequence ID" value="XCC61592.1"/>
    <property type="molecule type" value="Genomic_DNA"/>
</dbReference>
<dbReference type="PROSITE" id="PS00041">
    <property type="entry name" value="HTH_ARAC_FAMILY_1"/>
    <property type="match status" value="1"/>
</dbReference>
<dbReference type="InterPro" id="IPR020449">
    <property type="entry name" value="Tscrpt_reg_AraC-type_HTH"/>
</dbReference>
<dbReference type="PANTHER" id="PTHR43280">
    <property type="entry name" value="ARAC-FAMILY TRANSCRIPTIONAL REGULATOR"/>
    <property type="match status" value="1"/>
</dbReference>
<dbReference type="InterPro" id="IPR009057">
    <property type="entry name" value="Homeodomain-like_sf"/>
</dbReference>
<evidence type="ECO:0000256" key="2">
    <source>
        <dbReference type="ARBA" id="ARBA00023125"/>
    </source>
</evidence>
<evidence type="ECO:0000256" key="1">
    <source>
        <dbReference type="ARBA" id="ARBA00023015"/>
    </source>
</evidence>
<dbReference type="SUPFAM" id="SSF51215">
    <property type="entry name" value="Regulatory protein AraC"/>
    <property type="match status" value="1"/>
</dbReference>
<keyword evidence="3" id="KW-0804">Transcription</keyword>
<reference evidence="5" key="1">
    <citation type="submission" date="2023-02" db="EMBL/GenBank/DDBJ databases">
        <title>Gut commensal Christensenella minuta modulates host metabolism via a new class of secondary bile acids.</title>
        <authorList>
            <person name="Liu C."/>
        </authorList>
    </citation>
    <scope>NUCLEOTIDE SEQUENCE</scope>
    <source>
        <strain evidence="5">CA70</strain>
    </source>
</reference>
<dbReference type="SUPFAM" id="SSF46689">
    <property type="entry name" value="Homeodomain-like"/>
    <property type="match status" value="2"/>
</dbReference>
<protein>
    <submittedName>
        <fullName evidence="5">AraC family transcriptional regulator</fullName>
    </submittedName>
</protein>
<dbReference type="PROSITE" id="PS01124">
    <property type="entry name" value="HTH_ARAC_FAMILY_2"/>
    <property type="match status" value="1"/>
</dbReference>
<dbReference type="Pfam" id="PF02311">
    <property type="entry name" value="AraC_binding"/>
    <property type="match status" value="1"/>
</dbReference>
<organism evidence="5">
    <name type="scientific">Christensenella massiliensis</name>
    <dbReference type="NCBI Taxonomy" id="1805714"/>
    <lineage>
        <taxon>Bacteria</taxon>
        <taxon>Bacillati</taxon>
        <taxon>Bacillota</taxon>
        <taxon>Clostridia</taxon>
        <taxon>Christensenellales</taxon>
        <taxon>Christensenellaceae</taxon>
        <taxon>Christensenella</taxon>
    </lineage>
</organism>
<dbReference type="GO" id="GO:0003700">
    <property type="term" value="F:DNA-binding transcription factor activity"/>
    <property type="evidence" value="ECO:0007669"/>
    <property type="project" value="InterPro"/>
</dbReference>
<evidence type="ECO:0000256" key="3">
    <source>
        <dbReference type="ARBA" id="ARBA00023163"/>
    </source>
</evidence>